<keyword evidence="2" id="KW-0238">DNA-binding</keyword>
<dbReference type="PROSITE" id="PS50956">
    <property type="entry name" value="HTH_ASNC_2"/>
    <property type="match status" value="1"/>
</dbReference>
<dbReference type="InterPro" id="IPR036388">
    <property type="entry name" value="WH-like_DNA-bd_sf"/>
</dbReference>
<dbReference type="InterPro" id="IPR036390">
    <property type="entry name" value="WH_DNA-bd_sf"/>
</dbReference>
<dbReference type="PRINTS" id="PR00033">
    <property type="entry name" value="HTHASNC"/>
</dbReference>
<evidence type="ECO:0000256" key="2">
    <source>
        <dbReference type="ARBA" id="ARBA00023125"/>
    </source>
</evidence>
<keyword evidence="6" id="KW-1185">Reference proteome</keyword>
<name>A0A327WFA9_9BACT</name>
<dbReference type="Pfam" id="PF13412">
    <property type="entry name" value="HTH_24"/>
    <property type="match status" value="1"/>
</dbReference>
<evidence type="ECO:0000256" key="3">
    <source>
        <dbReference type="ARBA" id="ARBA00023163"/>
    </source>
</evidence>
<dbReference type="InterPro" id="IPR000485">
    <property type="entry name" value="AsnC-type_HTH_dom"/>
</dbReference>
<evidence type="ECO:0000313" key="5">
    <source>
        <dbReference type="EMBL" id="RAJ88040.1"/>
    </source>
</evidence>
<dbReference type="AlphaFoldDB" id="A0A327WFA9"/>
<dbReference type="SUPFAM" id="SSF46785">
    <property type="entry name" value="Winged helix' DNA-binding domain"/>
    <property type="match status" value="1"/>
</dbReference>
<evidence type="ECO:0000256" key="1">
    <source>
        <dbReference type="ARBA" id="ARBA00023015"/>
    </source>
</evidence>
<accession>A0A327WFA9</accession>
<dbReference type="InterPro" id="IPR011008">
    <property type="entry name" value="Dimeric_a/b-barrel"/>
</dbReference>
<dbReference type="Gene3D" id="1.10.10.10">
    <property type="entry name" value="Winged helix-like DNA-binding domain superfamily/Winged helix DNA-binding domain"/>
    <property type="match status" value="1"/>
</dbReference>
<evidence type="ECO:0000259" key="4">
    <source>
        <dbReference type="PROSITE" id="PS50956"/>
    </source>
</evidence>
<dbReference type="Gene3D" id="3.30.70.920">
    <property type="match status" value="1"/>
</dbReference>
<feature type="domain" description="HTH asnC-type" evidence="4">
    <location>
        <begin position="5"/>
        <end position="66"/>
    </location>
</feature>
<keyword evidence="1" id="KW-0805">Transcription regulation</keyword>
<dbReference type="OrthoDB" id="9800326at2"/>
<dbReference type="RefSeq" id="WP_111590695.1">
    <property type="nucleotide sequence ID" value="NZ_QLMA01000001.1"/>
</dbReference>
<dbReference type="SMART" id="SM00344">
    <property type="entry name" value="HTH_ASNC"/>
    <property type="match status" value="1"/>
</dbReference>
<dbReference type="InterPro" id="IPR019888">
    <property type="entry name" value="Tscrpt_reg_AsnC-like"/>
</dbReference>
<organism evidence="5 6">
    <name type="scientific">Chitinophaga dinghuensis</name>
    <dbReference type="NCBI Taxonomy" id="1539050"/>
    <lineage>
        <taxon>Bacteria</taxon>
        <taxon>Pseudomonadati</taxon>
        <taxon>Bacteroidota</taxon>
        <taxon>Chitinophagia</taxon>
        <taxon>Chitinophagales</taxon>
        <taxon>Chitinophagaceae</taxon>
        <taxon>Chitinophaga</taxon>
    </lineage>
</organism>
<reference evidence="5 6" key="1">
    <citation type="submission" date="2018-06" db="EMBL/GenBank/DDBJ databases">
        <title>Genomic Encyclopedia of Archaeal and Bacterial Type Strains, Phase II (KMG-II): from individual species to whole genera.</title>
        <authorList>
            <person name="Goeker M."/>
        </authorList>
    </citation>
    <scope>NUCLEOTIDE SEQUENCE [LARGE SCALE GENOMIC DNA]</scope>
    <source>
        <strain evidence="5 6">DSM 29821</strain>
    </source>
</reference>
<dbReference type="EMBL" id="QLMA01000001">
    <property type="protein sequence ID" value="RAJ88040.1"/>
    <property type="molecule type" value="Genomic_DNA"/>
</dbReference>
<comment type="caution">
    <text evidence="5">The sequence shown here is derived from an EMBL/GenBank/DDBJ whole genome shotgun (WGS) entry which is preliminary data.</text>
</comment>
<gene>
    <name evidence="5" type="ORF">CLV59_101805</name>
</gene>
<dbReference type="Pfam" id="PF01037">
    <property type="entry name" value="AsnC_trans_reg"/>
    <property type="match status" value="1"/>
</dbReference>
<dbReference type="PANTHER" id="PTHR30154">
    <property type="entry name" value="LEUCINE-RESPONSIVE REGULATORY PROTEIN"/>
    <property type="match status" value="1"/>
</dbReference>
<dbReference type="SUPFAM" id="SSF54909">
    <property type="entry name" value="Dimeric alpha+beta barrel"/>
    <property type="match status" value="1"/>
</dbReference>
<dbReference type="GO" id="GO:0005829">
    <property type="term" value="C:cytosol"/>
    <property type="evidence" value="ECO:0007669"/>
    <property type="project" value="TreeGrafter"/>
</dbReference>
<dbReference type="PANTHER" id="PTHR30154:SF34">
    <property type="entry name" value="TRANSCRIPTIONAL REGULATOR AZLB"/>
    <property type="match status" value="1"/>
</dbReference>
<dbReference type="GO" id="GO:0043565">
    <property type="term" value="F:sequence-specific DNA binding"/>
    <property type="evidence" value="ECO:0007669"/>
    <property type="project" value="InterPro"/>
</dbReference>
<evidence type="ECO:0000313" key="6">
    <source>
        <dbReference type="Proteomes" id="UP000249819"/>
    </source>
</evidence>
<dbReference type="InterPro" id="IPR019887">
    <property type="entry name" value="Tscrpt_reg_AsnC/Lrp_C"/>
</dbReference>
<dbReference type="Proteomes" id="UP000249819">
    <property type="component" value="Unassembled WGS sequence"/>
</dbReference>
<dbReference type="GO" id="GO:0043200">
    <property type="term" value="P:response to amino acid"/>
    <property type="evidence" value="ECO:0007669"/>
    <property type="project" value="TreeGrafter"/>
</dbReference>
<protein>
    <submittedName>
        <fullName evidence="5">Lrp/AsnC family leucine-responsive transcriptional regulator</fullName>
    </submittedName>
</protein>
<proteinExistence type="predicted"/>
<keyword evidence="3" id="KW-0804">Transcription</keyword>
<sequence length="167" mass="19189">MAFIPDMLDMCIMDILQQDARTTNKEIAAKLGKSVTAIFERVKRLEAEGYILGYIAVLNRNKLGNALVAYTSVTLEMHGHDRLMAFEQSIDGFSEVLECYKMSGQFDYLLRIVVADMEAYDAFYSNKLSKLDNIRKIRSLFVLSESKHERGLHLKTEFVNKIDHRTK</sequence>